<organism evidence="2 3">
    <name type="scientific">Natranaeroarchaeum sulfidigenes</name>
    <dbReference type="NCBI Taxonomy" id="2784880"/>
    <lineage>
        <taxon>Archaea</taxon>
        <taxon>Methanobacteriati</taxon>
        <taxon>Methanobacteriota</taxon>
        <taxon>Stenosarchaea group</taxon>
        <taxon>Halobacteria</taxon>
        <taxon>Halobacteriales</taxon>
        <taxon>Natronoarchaeaceae</taxon>
        <taxon>Natranaeroarchaeum</taxon>
    </lineage>
</organism>
<evidence type="ECO:0000313" key="3">
    <source>
        <dbReference type="Proteomes" id="UP000663586"/>
    </source>
</evidence>
<reference evidence="2" key="1">
    <citation type="submission" date="2020-11" db="EMBL/GenBank/DDBJ databases">
        <title>Carbohydrate-dependent, anaerobic sulfur respiration: A novel catabolism in halophilic archaea.</title>
        <authorList>
            <person name="Sorokin D.Y."/>
            <person name="Messina E."/>
            <person name="Smedile F."/>
            <person name="La Cono V."/>
            <person name="Hallsworth J.E."/>
            <person name="Yakimov M.M."/>
        </authorList>
    </citation>
    <scope>NUCLEOTIDE SEQUENCE</scope>
    <source>
        <strain evidence="2">AArc-S</strain>
    </source>
</reference>
<dbReference type="AlphaFoldDB" id="A0A897MXR7"/>
<feature type="compositionally biased region" description="Low complexity" evidence="1">
    <location>
        <begin position="82"/>
        <end position="95"/>
    </location>
</feature>
<gene>
    <name evidence="2" type="ORF">AArcS_2677</name>
</gene>
<dbReference type="GeneID" id="70686059"/>
<keyword evidence="3" id="KW-1185">Reference proteome</keyword>
<accession>A0A897MXR7</accession>
<evidence type="ECO:0000313" key="2">
    <source>
        <dbReference type="EMBL" id="QSG03873.1"/>
    </source>
</evidence>
<proteinExistence type="predicted"/>
<dbReference type="Proteomes" id="UP000663586">
    <property type="component" value="Chromosome"/>
</dbReference>
<dbReference type="RefSeq" id="WP_238477913.1">
    <property type="nucleotide sequence ID" value="NZ_CP064786.1"/>
</dbReference>
<evidence type="ECO:0000256" key="1">
    <source>
        <dbReference type="SAM" id="MobiDB-lite"/>
    </source>
</evidence>
<dbReference type="EMBL" id="CP064786">
    <property type="protein sequence ID" value="QSG03873.1"/>
    <property type="molecule type" value="Genomic_DNA"/>
</dbReference>
<feature type="compositionally biased region" description="Polar residues" evidence="1">
    <location>
        <begin position="52"/>
        <end position="74"/>
    </location>
</feature>
<protein>
    <submittedName>
        <fullName evidence="2">DUF1102 family</fullName>
    </submittedName>
</protein>
<sequence length="170" mass="17352">MSAHHRFLVAAVALLVALSLVSASGAFSAMTADRPTEVAVVDDGDAYLSIEQTVDQSSVADNSSGVGNSTSETTAPPDDVANDSAPANNATSAPAHGGPTLELTLTNRFSPGVTLDNVEVRVGKQHEEISLAAGESRTLTFESVECGADITITASGSDVSTSLDRTVECD</sequence>
<name>A0A897MXR7_9EURY</name>
<feature type="region of interest" description="Disordered" evidence="1">
    <location>
        <begin position="52"/>
        <end position="101"/>
    </location>
</feature>
<dbReference type="KEGG" id="hara:AArcS_2677"/>